<evidence type="ECO:0000256" key="2">
    <source>
        <dbReference type="ARBA" id="ARBA00009347"/>
    </source>
</evidence>
<evidence type="ECO:0000256" key="6">
    <source>
        <dbReference type="ARBA" id="ARBA00052546"/>
    </source>
</evidence>
<dbReference type="InterPro" id="IPR046373">
    <property type="entry name" value="Acyl-CoA_Oxase/DH_mid-dom_sf"/>
</dbReference>
<comment type="similarity">
    <text evidence="2 7">Belongs to the acyl-CoA dehydrogenase family.</text>
</comment>
<dbReference type="FunFam" id="1.20.140.10:FF:000019">
    <property type="entry name" value="Acyl-CoA dehydrogenase"/>
    <property type="match status" value="1"/>
</dbReference>
<dbReference type="SUPFAM" id="SSF56645">
    <property type="entry name" value="Acyl-CoA dehydrogenase NM domain-like"/>
    <property type="match status" value="1"/>
</dbReference>
<accession>A0A538U5P8</accession>
<dbReference type="InterPro" id="IPR009075">
    <property type="entry name" value="AcylCo_DH/oxidase_C"/>
</dbReference>
<keyword evidence="5 7" id="KW-0560">Oxidoreductase</keyword>
<sequence length="633" mass="70223">MSETPKSTHVSELEARAVAEASRETAWEAPSFVRELFLGHVDLGLVHPYPEPDPEERERARPFLEKLERFLEDEVDGEEVERAGKIPDTWVQRLREIGAFGIKIPREYGGLGLSQYTYGRAMGMVSTRCGSMVALLSAHQSIGVPTPLKMFGTEEQKKRLLPRLAKGAISAFALTEVDVGSDPARMTTIATPTSDGSAYLLNGEKLWCTNGTIAELMVVMARTPGKPGKPGPISAFIVETDTPGFEVVHRLEFMGIRGIENALLRFTNVRVPKENLLWGEGKGLKLALITLNTGRLTLPSTCVSAGKWCVQVARRFANERVQWGKPVGRHEAVAQMLAEMAARTYAMEAIADLCALLGDAGRSDIRLEAAIAKLWNSDTAWEISDQALQIRGGRGYETARSLAMRGEAPIPLEQVHRDLRINRIFEGTNQVMRLFIAREALDQHLDVAGDVVMPGVPPGKRLAGLVRSAAFYSWWYPSRWLGWGRWPRYAEFGRLARHLRYVDRTSRRLARQQFHLMVTLGPALEKRQGLLFRCVDIGAELFAMAAICSRAHRDVRAHLADTTPLELADVFCRLSRGKIETLFEGIRSNADPEAYRVARGLLDGRYDWLEDGIIDAPSSPEAAEDRASGAAGR</sequence>
<reference evidence="11 12" key="1">
    <citation type="journal article" date="2019" name="Nat. Microbiol.">
        <title>Mediterranean grassland soil C-N compound turnover is dependent on rainfall and depth, and is mediated by genomically divergent microorganisms.</title>
        <authorList>
            <person name="Diamond S."/>
            <person name="Andeer P.F."/>
            <person name="Li Z."/>
            <person name="Crits-Christoph A."/>
            <person name="Burstein D."/>
            <person name="Anantharaman K."/>
            <person name="Lane K.R."/>
            <person name="Thomas B.C."/>
            <person name="Pan C."/>
            <person name="Northen T.R."/>
            <person name="Banfield J.F."/>
        </authorList>
    </citation>
    <scope>NUCLEOTIDE SEQUENCE [LARGE SCALE GENOMIC DNA]</scope>
    <source>
        <strain evidence="11">WS_10</strain>
    </source>
</reference>
<dbReference type="Pfam" id="PF02771">
    <property type="entry name" value="Acyl-CoA_dh_N"/>
    <property type="match status" value="1"/>
</dbReference>
<evidence type="ECO:0000256" key="3">
    <source>
        <dbReference type="ARBA" id="ARBA00022630"/>
    </source>
</evidence>
<gene>
    <name evidence="11" type="ORF">E6K80_06220</name>
</gene>
<evidence type="ECO:0000313" key="12">
    <source>
        <dbReference type="Proteomes" id="UP000319836"/>
    </source>
</evidence>
<evidence type="ECO:0000313" key="11">
    <source>
        <dbReference type="EMBL" id="TMQ71224.1"/>
    </source>
</evidence>
<keyword evidence="4 7" id="KW-0274">FAD</keyword>
<protein>
    <submittedName>
        <fullName evidence="11">Acyl-CoA dehydrogenase</fullName>
    </submittedName>
</protein>
<dbReference type="Pfam" id="PF00441">
    <property type="entry name" value="Acyl-CoA_dh_1"/>
    <property type="match status" value="1"/>
</dbReference>
<feature type="domain" description="Acyl-CoA oxidase/dehydrogenase middle" evidence="9">
    <location>
        <begin position="171"/>
        <end position="269"/>
    </location>
</feature>
<dbReference type="GO" id="GO:0003995">
    <property type="term" value="F:acyl-CoA dehydrogenase activity"/>
    <property type="evidence" value="ECO:0007669"/>
    <property type="project" value="TreeGrafter"/>
</dbReference>
<dbReference type="InterPro" id="IPR037069">
    <property type="entry name" value="AcylCoA_DH/ox_N_sf"/>
</dbReference>
<evidence type="ECO:0000259" key="8">
    <source>
        <dbReference type="Pfam" id="PF00441"/>
    </source>
</evidence>
<evidence type="ECO:0000256" key="5">
    <source>
        <dbReference type="ARBA" id="ARBA00023002"/>
    </source>
</evidence>
<dbReference type="PANTHER" id="PTHR43884">
    <property type="entry name" value="ACYL-COA DEHYDROGENASE"/>
    <property type="match status" value="1"/>
</dbReference>
<comment type="cofactor">
    <cofactor evidence="1 7">
        <name>FAD</name>
        <dbReference type="ChEBI" id="CHEBI:57692"/>
    </cofactor>
</comment>
<dbReference type="InterPro" id="IPR006091">
    <property type="entry name" value="Acyl-CoA_Oxase/DH_mid-dom"/>
</dbReference>
<keyword evidence="3 7" id="KW-0285">Flavoprotein</keyword>
<feature type="domain" description="Acyl-CoA dehydrogenase/oxidase C-terminal" evidence="8">
    <location>
        <begin position="281"/>
        <end position="440"/>
    </location>
</feature>
<dbReference type="SUPFAM" id="SSF47203">
    <property type="entry name" value="Acyl-CoA dehydrogenase C-terminal domain-like"/>
    <property type="match status" value="1"/>
</dbReference>
<dbReference type="InterPro" id="IPR009100">
    <property type="entry name" value="AcylCoA_DH/oxidase_NM_dom_sf"/>
</dbReference>
<evidence type="ECO:0000256" key="1">
    <source>
        <dbReference type="ARBA" id="ARBA00001974"/>
    </source>
</evidence>
<dbReference type="Pfam" id="PF02770">
    <property type="entry name" value="Acyl-CoA_dh_M"/>
    <property type="match status" value="1"/>
</dbReference>
<evidence type="ECO:0000256" key="7">
    <source>
        <dbReference type="RuleBase" id="RU362125"/>
    </source>
</evidence>
<evidence type="ECO:0000256" key="4">
    <source>
        <dbReference type="ARBA" id="ARBA00022827"/>
    </source>
</evidence>
<dbReference type="InterPro" id="IPR036250">
    <property type="entry name" value="AcylCo_DH-like_C"/>
</dbReference>
<dbReference type="FunFam" id="1.10.540.10:FF:000001">
    <property type="entry name" value="Very long-chain-specific acyl-CoA dehydrogenase, mitochondrial"/>
    <property type="match status" value="1"/>
</dbReference>
<dbReference type="Gene3D" id="1.10.540.10">
    <property type="entry name" value="Acyl-CoA dehydrogenase/oxidase, N-terminal domain"/>
    <property type="match status" value="1"/>
</dbReference>
<evidence type="ECO:0000259" key="10">
    <source>
        <dbReference type="Pfam" id="PF02771"/>
    </source>
</evidence>
<organism evidence="11 12">
    <name type="scientific">Eiseniibacteriota bacterium</name>
    <dbReference type="NCBI Taxonomy" id="2212470"/>
    <lineage>
        <taxon>Bacteria</taxon>
        <taxon>Candidatus Eiseniibacteriota</taxon>
    </lineage>
</organism>
<dbReference type="Gene3D" id="2.40.110.10">
    <property type="entry name" value="Butyryl-CoA Dehydrogenase, subunit A, domain 2"/>
    <property type="match status" value="1"/>
</dbReference>
<comment type="caution">
    <text evidence="11">The sequence shown here is derived from an EMBL/GenBank/DDBJ whole genome shotgun (WGS) entry which is preliminary data.</text>
</comment>
<dbReference type="EMBL" id="VBPA01000141">
    <property type="protein sequence ID" value="TMQ71224.1"/>
    <property type="molecule type" value="Genomic_DNA"/>
</dbReference>
<name>A0A538U5P8_UNCEI</name>
<dbReference type="GO" id="GO:0050660">
    <property type="term" value="F:flavin adenine dinucleotide binding"/>
    <property type="evidence" value="ECO:0007669"/>
    <property type="project" value="InterPro"/>
</dbReference>
<dbReference type="Gene3D" id="1.20.140.10">
    <property type="entry name" value="Butyryl-CoA Dehydrogenase, subunit A, domain 3"/>
    <property type="match status" value="2"/>
</dbReference>
<evidence type="ECO:0000259" key="9">
    <source>
        <dbReference type="Pfam" id="PF02770"/>
    </source>
</evidence>
<dbReference type="FunFam" id="2.40.110.10:FF:000002">
    <property type="entry name" value="Acyl-CoA dehydrogenase fadE12"/>
    <property type="match status" value="1"/>
</dbReference>
<dbReference type="Proteomes" id="UP000319836">
    <property type="component" value="Unassembled WGS sequence"/>
</dbReference>
<dbReference type="PANTHER" id="PTHR43884:SF9">
    <property type="entry name" value="COMPLEX I ASSEMBLY FACTOR ACAD9, MITOCHONDRIAL"/>
    <property type="match status" value="1"/>
</dbReference>
<proteinExistence type="inferred from homology"/>
<comment type="catalytic activity">
    <reaction evidence="6">
        <text>a 2,3-saturated acyl-CoA + A = a 2,3-dehydroacyl-CoA + AH2</text>
        <dbReference type="Rhea" id="RHEA:48608"/>
        <dbReference type="ChEBI" id="CHEBI:13193"/>
        <dbReference type="ChEBI" id="CHEBI:17499"/>
        <dbReference type="ChEBI" id="CHEBI:60015"/>
        <dbReference type="ChEBI" id="CHEBI:65111"/>
    </reaction>
</comment>
<dbReference type="InterPro" id="IPR013786">
    <property type="entry name" value="AcylCoA_DH/ox_N"/>
</dbReference>
<dbReference type="AlphaFoldDB" id="A0A538U5P8"/>
<feature type="domain" description="Acyl-CoA dehydrogenase/oxidase N-terminal" evidence="10">
    <location>
        <begin position="60"/>
        <end position="167"/>
    </location>
</feature>